<evidence type="ECO:0000256" key="12">
    <source>
        <dbReference type="RuleBase" id="RU004478"/>
    </source>
</evidence>
<dbReference type="AlphaFoldDB" id="A0A450UPZ3"/>
<evidence type="ECO:0000313" key="15">
    <source>
        <dbReference type="EMBL" id="VFJ94599.1"/>
    </source>
</evidence>
<evidence type="ECO:0000256" key="3">
    <source>
        <dbReference type="ARBA" id="ARBA00011738"/>
    </source>
</evidence>
<keyword evidence="5 10" id="KW-0346">Stress response</keyword>
<protein>
    <recommendedName>
        <fullName evidence="8 10">Protein GrpE</fullName>
    </recommendedName>
    <alternativeName>
        <fullName evidence="9 10">HSP-70 cofactor</fullName>
    </alternativeName>
</protein>
<dbReference type="GO" id="GO:0051082">
    <property type="term" value="F:unfolded protein binding"/>
    <property type="evidence" value="ECO:0007669"/>
    <property type="project" value="TreeGrafter"/>
</dbReference>
<evidence type="ECO:0000256" key="11">
    <source>
        <dbReference type="RuleBase" id="RU000639"/>
    </source>
</evidence>
<evidence type="ECO:0000256" key="2">
    <source>
        <dbReference type="ARBA" id="ARBA00009054"/>
    </source>
</evidence>
<dbReference type="PANTHER" id="PTHR21237:SF23">
    <property type="entry name" value="GRPE PROTEIN HOMOLOG, MITOCHONDRIAL"/>
    <property type="match status" value="1"/>
</dbReference>
<comment type="function">
    <text evidence="7 10 11">Participates actively in the response to hyperosmotic and heat shock by preventing the aggregation of stress-denatured proteins, in association with DnaK and GrpE. It is the nucleotide exchange factor for DnaK and may function as a thermosensor. Unfolded proteins bind initially to DnaJ; upon interaction with the DnaJ-bound protein, DnaK hydrolyzes its bound ATP, resulting in the formation of a stable complex. GrpE releases ADP from DnaK; ATP binding to DnaK triggers the release of the substrate protein, thus completing the reaction cycle. Several rounds of ATP-dependent interactions between DnaJ, DnaK and GrpE are required for fully efficient folding.</text>
</comment>
<dbReference type="HAMAP" id="MF_01151">
    <property type="entry name" value="GrpE"/>
    <property type="match status" value="1"/>
</dbReference>
<evidence type="ECO:0000256" key="8">
    <source>
        <dbReference type="ARBA" id="ARBA00072274"/>
    </source>
</evidence>
<keyword evidence="6 10" id="KW-0143">Chaperone</keyword>
<evidence type="ECO:0000256" key="9">
    <source>
        <dbReference type="ARBA" id="ARBA00076414"/>
    </source>
</evidence>
<keyword evidence="4 10" id="KW-0963">Cytoplasm</keyword>
<dbReference type="NCBIfam" id="NF010748">
    <property type="entry name" value="PRK14150.1"/>
    <property type="match status" value="1"/>
</dbReference>
<gene>
    <name evidence="10" type="primary">grpE</name>
    <name evidence="15" type="ORF">BECKLFY1418A_GA0070994_10427</name>
</gene>
<evidence type="ECO:0000256" key="1">
    <source>
        <dbReference type="ARBA" id="ARBA00004496"/>
    </source>
</evidence>
<dbReference type="Pfam" id="PF01025">
    <property type="entry name" value="GrpE"/>
    <property type="match status" value="1"/>
</dbReference>
<dbReference type="PANTHER" id="PTHR21237">
    <property type="entry name" value="GRPE PROTEIN"/>
    <property type="match status" value="1"/>
</dbReference>
<sequence>MASDQHISQEHPDRKVTAEKAPPPNESSSEKPSAEKPTTEFSNDEEDARDTVEIAIDTPKSKIEESEKSKLPENEMEVDNSSTFDDLTNRLMVAEQKLKERQDDVLRVQAEMENLRKRSAREVEHAHKYGLDRFVSELLPVKDSLELGVTATNDTNVNVDTMREGMELTLKMFGAVMEKFGIEEVSPSQGERFDPERHQAMSVQEDKGKESGTILIVVQKGYSLNSRLVRPAMVIVAK</sequence>
<evidence type="ECO:0000256" key="13">
    <source>
        <dbReference type="SAM" id="Coils"/>
    </source>
</evidence>
<dbReference type="InterPro" id="IPR013805">
    <property type="entry name" value="GrpE_CC"/>
</dbReference>
<organism evidence="15">
    <name type="scientific">Candidatus Kentrum sp. LFY</name>
    <dbReference type="NCBI Taxonomy" id="2126342"/>
    <lineage>
        <taxon>Bacteria</taxon>
        <taxon>Pseudomonadati</taxon>
        <taxon>Pseudomonadota</taxon>
        <taxon>Gammaproteobacteria</taxon>
        <taxon>Candidatus Kentrum</taxon>
    </lineage>
</organism>
<evidence type="ECO:0000256" key="5">
    <source>
        <dbReference type="ARBA" id="ARBA00023016"/>
    </source>
</evidence>
<dbReference type="GO" id="GO:0006457">
    <property type="term" value="P:protein folding"/>
    <property type="evidence" value="ECO:0007669"/>
    <property type="project" value="InterPro"/>
</dbReference>
<dbReference type="EMBL" id="CAADFH010000042">
    <property type="protein sequence ID" value="VFJ94599.1"/>
    <property type="molecule type" value="Genomic_DNA"/>
</dbReference>
<evidence type="ECO:0000256" key="7">
    <source>
        <dbReference type="ARBA" id="ARBA00053401"/>
    </source>
</evidence>
<dbReference type="Gene3D" id="2.30.22.10">
    <property type="entry name" value="Head domain of nucleotide exchange factor GrpE"/>
    <property type="match status" value="1"/>
</dbReference>
<comment type="subunit">
    <text evidence="3 10">Homodimer.</text>
</comment>
<accession>A0A450UPZ3</accession>
<dbReference type="GO" id="GO:0000774">
    <property type="term" value="F:adenyl-nucleotide exchange factor activity"/>
    <property type="evidence" value="ECO:0007669"/>
    <property type="project" value="InterPro"/>
</dbReference>
<dbReference type="GO" id="GO:0051087">
    <property type="term" value="F:protein-folding chaperone binding"/>
    <property type="evidence" value="ECO:0007669"/>
    <property type="project" value="InterPro"/>
</dbReference>
<evidence type="ECO:0000256" key="14">
    <source>
        <dbReference type="SAM" id="MobiDB-lite"/>
    </source>
</evidence>
<feature type="region of interest" description="Disordered" evidence="14">
    <location>
        <begin position="1"/>
        <end position="81"/>
    </location>
</feature>
<proteinExistence type="inferred from homology"/>
<evidence type="ECO:0000256" key="10">
    <source>
        <dbReference type="HAMAP-Rule" id="MF_01151"/>
    </source>
</evidence>
<dbReference type="SUPFAM" id="SSF51064">
    <property type="entry name" value="Head domain of nucleotide exchange factor GrpE"/>
    <property type="match status" value="1"/>
</dbReference>
<evidence type="ECO:0000256" key="6">
    <source>
        <dbReference type="ARBA" id="ARBA00023186"/>
    </source>
</evidence>
<dbReference type="SUPFAM" id="SSF58014">
    <property type="entry name" value="Coiled-coil domain of nucleotide exchange factor GrpE"/>
    <property type="match status" value="1"/>
</dbReference>
<dbReference type="InterPro" id="IPR009012">
    <property type="entry name" value="GrpE_head"/>
</dbReference>
<reference evidence="15" key="1">
    <citation type="submission" date="2019-02" db="EMBL/GenBank/DDBJ databases">
        <authorList>
            <person name="Gruber-Vodicka R. H."/>
            <person name="Seah K. B. B."/>
        </authorList>
    </citation>
    <scope>NUCLEOTIDE SEQUENCE</scope>
    <source>
        <strain evidence="15">BECK_M6</strain>
    </source>
</reference>
<feature type="coiled-coil region" evidence="13">
    <location>
        <begin position="84"/>
        <end position="118"/>
    </location>
</feature>
<keyword evidence="13" id="KW-0175">Coiled coil</keyword>
<dbReference type="InterPro" id="IPR000740">
    <property type="entry name" value="GrpE"/>
</dbReference>
<dbReference type="PROSITE" id="PS01071">
    <property type="entry name" value="GRPE"/>
    <property type="match status" value="1"/>
</dbReference>
<dbReference type="GO" id="GO:0042803">
    <property type="term" value="F:protein homodimerization activity"/>
    <property type="evidence" value="ECO:0007669"/>
    <property type="project" value="InterPro"/>
</dbReference>
<dbReference type="GO" id="GO:0005829">
    <property type="term" value="C:cytosol"/>
    <property type="evidence" value="ECO:0007669"/>
    <property type="project" value="TreeGrafter"/>
</dbReference>
<evidence type="ECO:0000256" key="4">
    <source>
        <dbReference type="ARBA" id="ARBA00022490"/>
    </source>
</evidence>
<feature type="compositionally biased region" description="Basic and acidic residues" evidence="14">
    <location>
        <begin position="7"/>
        <end position="18"/>
    </location>
</feature>
<feature type="compositionally biased region" description="Basic and acidic residues" evidence="14">
    <location>
        <begin position="59"/>
        <end position="73"/>
    </location>
</feature>
<dbReference type="NCBIfam" id="NF010737">
    <property type="entry name" value="PRK14139.1"/>
    <property type="match status" value="1"/>
</dbReference>
<name>A0A450UPZ3_9GAMM</name>
<dbReference type="CDD" id="cd00446">
    <property type="entry name" value="GrpE"/>
    <property type="match status" value="1"/>
</dbReference>
<dbReference type="PRINTS" id="PR00773">
    <property type="entry name" value="GRPEPROTEIN"/>
</dbReference>
<dbReference type="Gene3D" id="3.90.20.20">
    <property type="match status" value="1"/>
</dbReference>
<comment type="subcellular location">
    <subcellularLocation>
        <location evidence="1 10">Cytoplasm</location>
    </subcellularLocation>
</comment>
<feature type="compositionally biased region" description="Basic and acidic residues" evidence="14">
    <location>
        <begin position="28"/>
        <end position="38"/>
    </location>
</feature>
<dbReference type="FunFam" id="2.30.22.10:FF:000001">
    <property type="entry name" value="Protein GrpE"/>
    <property type="match status" value="1"/>
</dbReference>
<comment type="similarity">
    <text evidence="2 10 12">Belongs to the GrpE family.</text>
</comment>